<dbReference type="RefSeq" id="WP_161897220.1">
    <property type="nucleotide sequence ID" value="NZ_BJOV01000005.1"/>
</dbReference>
<accession>A0A7I9VF81</accession>
<name>A0A7I9VF81_9ACTN</name>
<feature type="transmembrane region" description="Helical" evidence="8">
    <location>
        <begin position="67"/>
        <end position="94"/>
    </location>
</feature>
<proteinExistence type="inferred from homology"/>
<comment type="subcellular location">
    <subcellularLocation>
        <location evidence="1">Cell inner membrane</location>
        <topology evidence="1">Multi-pass membrane protein</topology>
    </subcellularLocation>
    <subcellularLocation>
        <location evidence="8">Cell membrane</location>
        <topology evidence="8">Multi-pass membrane protein</topology>
    </subcellularLocation>
</comment>
<feature type="domain" description="ABC transmembrane type-1" evidence="9">
    <location>
        <begin position="339"/>
        <end position="532"/>
    </location>
</feature>
<evidence type="ECO:0000313" key="11">
    <source>
        <dbReference type="Proteomes" id="UP000444960"/>
    </source>
</evidence>
<evidence type="ECO:0000256" key="5">
    <source>
        <dbReference type="ARBA" id="ARBA00022692"/>
    </source>
</evidence>
<protein>
    <submittedName>
        <fullName evidence="10">ABC transporter permease</fullName>
    </submittedName>
</protein>
<evidence type="ECO:0000256" key="1">
    <source>
        <dbReference type="ARBA" id="ARBA00004429"/>
    </source>
</evidence>
<evidence type="ECO:0000256" key="8">
    <source>
        <dbReference type="RuleBase" id="RU363032"/>
    </source>
</evidence>
<evidence type="ECO:0000313" key="10">
    <source>
        <dbReference type="EMBL" id="GEE03751.1"/>
    </source>
</evidence>
<evidence type="ECO:0000256" key="6">
    <source>
        <dbReference type="ARBA" id="ARBA00022989"/>
    </source>
</evidence>
<keyword evidence="7 8" id="KW-0472">Membrane</keyword>
<dbReference type="PANTHER" id="PTHR43357">
    <property type="entry name" value="INNER MEMBRANE ABC TRANSPORTER PERMEASE PROTEIN YDCV"/>
    <property type="match status" value="1"/>
</dbReference>
<evidence type="ECO:0000256" key="7">
    <source>
        <dbReference type="ARBA" id="ARBA00023136"/>
    </source>
</evidence>
<keyword evidence="5 8" id="KW-0812">Transmembrane</keyword>
<feature type="transmembrane region" description="Helical" evidence="8">
    <location>
        <begin position="466"/>
        <end position="490"/>
    </location>
</feature>
<feature type="transmembrane region" description="Helical" evidence="8">
    <location>
        <begin position="139"/>
        <end position="159"/>
    </location>
</feature>
<feature type="transmembrane region" description="Helical" evidence="8">
    <location>
        <begin position="376"/>
        <end position="398"/>
    </location>
</feature>
<keyword evidence="11" id="KW-1185">Reference proteome</keyword>
<keyword evidence="2 8" id="KW-0813">Transport</keyword>
<reference evidence="11" key="1">
    <citation type="submission" date="2019-06" db="EMBL/GenBank/DDBJ databases">
        <title>Gordonia isolated from sludge of a wastewater treatment plant.</title>
        <authorList>
            <person name="Tamura T."/>
            <person name="Aoyama K."/>
            <person name="Kang Y."/>
            <person name="Saito S."/>
            <person name="Akiyama N."/>
            <person name="Yazawa K."/>
            <person name="Gonoi T."/>
            <person name="Mikami Y."/>
        </authorList>
    </citation>
    <scope>NUCLEOTIDE SEQUENCE [LARGE SCALE GENOMIC DNA]</scope>
    <source>
        <strain evidence="11">NBRC 107696</strain>
    </source>
</reference>
<gene>
    <name evidence="10" type="ORF">nbrc107696_41970</name>
</gene>
<feature type="transmembrane region" description="Helical" evidence="8">
    <location>
        <begin position="410"/>
        <end position="432"/>
    </location>
</feature>
<dbReference type="PANTHER" id="PTHR43357:SF4">
    <property type="entry name" value="INNER MEMBRANE ABC TRANSPORTER PERMEASE PROTEIN YDCV"/>
    <property type="match status" value="1"/>
</dbReference>
<keyword evidence="4" id="KW-0997">Cell inner membrane</keyword>
<dbReference type="GO" id="GO:0005886">
    <property type="term" value="C:plasma membrane"/>
    <property type="evidence" value="ECO:0007669"/>
    <property type="project" value="UniProtKB-SubCell"/>
</dbReference>
<dbReference type="Pfam" id="PF00528">
    <property type="entry name" value="BPD_transp_1"/>
    <property type="match status" value="2"/>
</dbReference>
<dbReference type="Proteomes" id="UP000444960">
    <property type="component" value="Unassembled WGS sequence"/>
</dbReference>
<feature type="domain" description="ABC transmembrane type-1" evidence="9">
    <location>
        <begin position="68"/>
        <end position="261"/>
    </location>
</feature>
<evidence type="ECO:0000256" key="2">
    <source>
        <dbReference type="ARBA" id="ARBA00022448"/>
    </source>
</evidence>
<feature type="transmembrane region" description="Helical" evidence="8">
    <location>
        <begin position="243"/>
        <end position="265"/>
    </location>
</feature>
<feature type="transmembrane region" description="Helical" evidence="8">
    <location>
        <begin position="193"/>
        <end position="218"/>
    </location>
</feature>
<feature type="transmembrane region" description="Helical" evidence="8">
    <location>
        <begin position="20"/>
        <end position="47"/>
    </location>
</feature>
<dbReference type="AlphaFoldDB" id="A0A7I9VF81"/>
<dbReference type="SUPFAM" id="SSF161098">
    <property type="entry name" value="MetI-like"/>
    <property type="match status" value="2"/>
</dbReference>
<sequence length="547" mass="55886">MARHGEALTLPGSRTREIVVPMISLVPLAFATVVFVWPLGVLVARAFDDSDGATLTELWDRTHAWRLLAVTGAQAAGSALAAVIVAAPIVWLLATVRLPGAGLLRAIVTVPFVLPTVVVGVAFRTLFDGPLAFAHIGDGWAAIIAAHTFLNVAVVVRVVSAAWQRVDPREVAAARVLGASAPRAFVDVVLPRLVPAIVSAFALVLLFCSTSFGVIVILGGGEASTLETEIYLQGIGYGKLPDAVALSMMQIVLVLAALGLARLVGSTRVPPAGSAADLRPPRGLRWLPVAAVLAWIGGWLVLPVATLVIASLRPGGRWGLAGYRALADTTYGPSAYSSLGYSVGSGLFAAVIAVAVGLLTATALTRGGGIVSKIGAGLSVLPLGVSAVTLGFGYVLALSTMPYEVSASPMVVPCVQALIAIPVIVGVMVPALEQVPAGLRDAAAVLGAGPLRVFWTVDLRLTARSLAAAAGFAFVMAIGEFGATTFLARADTTTLPVLIGSLMGRPGADNLAAAMAASVVLVAVSAAVVALVEAVSSPRPRRKDTAC</sequence>
<organism evidence="10 11">
    <name type="scientific">Gordonia spumicola</name>
    <dbReference type="NCBI Taxonomy" id="589161"/>
    <lineage>
        <taxon>Bacteria</taxon>
        <taxon>Bacillati</taxon>
        <taxon>Actinomycetota</taxon>
        <taxon>Actinomycetes</taxon>
        <taxon>Mycobacteriales</taxon>
        <taxon>Gordoniaceae</taxon>
        <taxon>Gordonia</taxon>
    </lineage>
</organism>
<feature type="transmembrane region" description="Helical" evidence="8">
    <location>
        <begin position="106"/>
        <end position="127"/>
    </location>
</feature>
<keyword evidence="6 8" id="KW-1133">Transmembrane helix</keyword>
<evidence type="ECO:0000259" key="9">
    <source>
        <dbReference type="PROSITE" id="PS50928"/>
    </source>
</evidence>
<dbReference type="GO" id="GO:0055085">
    <property type="term" value="P:transmembrane transport"/>
    <property type="evidence" value="ECO:0007669"/>
    <property type="project" value="InterPro"/>
</dbReference>
<dbReference type="OrthoDB" id="9804629at2"/>
<feature type="transmembrane region" description="Helical" evidence="8">
    <location>
        <begin position="339"/>
        <end position="364"/>
    </location>
</feature>
<feature type="transmembrane region" description="Helical" evidence="8">
    <location>
        <begin position="510"/>
        <end position="532"/>
    </location>
</feature>
<evidence type="ECO:0000256" key="3">
    <source>
        <dbReference type="ARBA" id="ARBA00022475"/>
    </source>
</evidence>
<dbReference type="Gene3D" id="1.10.3720.10">
    <property type="entry name" value="MetI-like"/>
    <property type="match status" value="2"/>
</dbReference>
<dbReference type="CDD" id="cd06261">
    <property type="entry name" value="TM_PBP2"/>
    <property type="match status" value="2"/>
</dbReference>
<feature type="transmembrane region" description="Helical" evidence="8">
    <location>
        <begin position="286"/>
        <end position="310"/>
    </location>
</feature>
<dbReference type="InterPro" id="IPR035906">
    <property type="entry name" value="MetI-like_sf"/>
</dbReference>
<keyword evidence="3" id="KW-1003">Cell membrane</keyword>
<dbReference type="EMBL" id="BJOV01000005">
    <property type="protein sequence ID" value="GEE03751.1"/>
    <property type="molecule type" value="Genomic_DNA"/>
</dbReference>
<dbReference type="PROSITE" id="PS50928">
    <property type="entry name" value="ABC_TM1"/>
    <property type="match status" value="2"/>
</dbReference>
<comment type="caution">
    <text evidence="10">The sequence shown here is derived from an EMBL/GenBank/DDBJ whole genome shotgun (WGS) entry which is preliminary data.</text>
</comment>
<evidence type="ECO:0000256" key="4">
    <source>
        <dbReference type="ARBA" id="ARBA00022519"/>
    </source>
</evidence>
<comment type="similarity">
    <text evidence="8">Belongs to the binding-protein-dependent transport system permease family.</text>
</comment>
<dbReference type="InterPro" id="IPR000515">
    <property type="entry name" value="MetI-like"/>
</dbReference>